<dbReference type="STRING" id="1122206.SAMN02745753_04254"/>
<keyword evidence="5" id="KW-1185">Reference proteome</keyword>
<accession>A0A1M5LE83</accession>
<name>A0A1M5LE83_9GAMM</name>
<dbReference type="PANTHER" id="PTHR45641">
    <property type="entry name" value="TETRATRICOPEPTIDE REPEAT PROTEIN (AFU_ORTHOLOGUE AFUA_6G03870)"/>
    <property type="match status" value="1"/>
</dbReference>
<evidence type="ECO:0000256" key="1">
    <source>
        <dbReference type="ARBA" id="ARBA00022737"/>
    </source>
</evidence>
<feature type="chain" id="PRO_5012725513" evidence="3">
    <location>
        <begin position="25"/>
        <end position="430"/>
    </location>
</feature>
<evidence type="ECO:0000313" key="5">
    <source>
        <dbReference type="Proteomes" id="UP000184517"/>
    </source>
</evidence>
<dbReference type="AlphaFoldDB" id="A0A1M5LE83"/>
<sequence>MIKPHHLATFIAIFALLISSVSSAASNWQYYQDKAMALYQEGDYIKAEKNAKYALKIAKKADNGTAFRASSLNLLAFIQIAQDKQDTAIDSINDAIKFTKSAYDDEHPQVATLLFNKGNFLEQIGQPQHAIEAYSQAWDIQQFEDVQANDVLKTVNALTRLHNESKNYAETISIVETLLKNKGQQKFSELFRQINYSLADAHLEQNQAEAAQRTLKAELEREQNTLESNDVRLAETLERLAAILEAQGKQSSATPMREQALTIRSTSSETSLANIMNLNELALDSQQKNDYPKAKVLYQEALAGLHELNHAQGIEQALILGNLGSLEEAQGDTKEALTLYQQSLALHGKIPTQPLQAAYTSARAGAIFYTKRDYLKAEPLFLQSLSLMEKAQAPTASKQIALENLIALYDAWHKNREKLTYIKQLQELKK</sequence>
<evidence type="ECO:0000313" key="4">
    <source>
        <dbReference type="EMBL" id="SHG63019.1"/>
    </source>
</evidence>
<organism evidence="4 5">
    <name type="scientific">Marinomonas polaris DSM 16579</name>
    <dbReference type="NCBI Taxonomy" id="1122206"/>
    <lineage>
        <taxon>Bacteria</taxon>
        <taxon>Pseudomonadati</taxon>
        <taxon>Pseudomonadota</taxon>
        <taxon>Gammaproteobacteria</taxon>
        <taxon>Oceanospirillales</taxon>
        <taxon>Oceanospirillaceae</taxon>
        <taxon>Marinomonas</taxon>
    </lineage>
</organism>
<dbReference type="InterPro" id="IPR019734">
    <property type="entry name" value="TPR_rpt"/>
</dbReference>
<evidence type="ECO:0000256" key="3">
    <source>
        <dbReference type="SAM" id="SignalP"/>
    </source>
</evidence>
<dbReference type="InterPro" id="IPR011990">
    <property type="entry name" value="TPR-like_helical_dom_sf"/>
</dbReference>
<dbReference type="Proteomes" id="UP000184517">
    <property type="component" value="Unassembled WGS sequence"/>
</dbReference>
<dbReference type="SUPFAM" id="SSF48452">
    <property type="entry name" value="TPR-like"/>
    <property type="match status" value="2"/>
</dbReference>
<dbReference type="EMBL" id="FQVF01000025">
    <property type="protein sequence ID" value="SHG63019.1"/>
    <property type="molecule type" value="Genomic_DNA"/>
</dbReference>
<dbReference type="Pfam" id="PF13424">
    <property type="entry name" value="TPR_12"/>
    <property type="match status" value="2"/>
</dbReference>
<keyword evidence="2" id="KW-0802">TPR repeat</keyword>
<dbReference type="OrthoDB" id="6095133at2"/>
<dbReference type="PANTHER" id="PTHR45641:SF19">
    <property type="entry name" value="NEPHROCYSTIN-3"/>
    <property type="match status" value="1"/>
</dbReference>
<proteinExistence type="predicted"/>
<protein>
    <submittedName>
        <fullName evidence="4">Tetratricopeptide repeat-containing protein</fullName>
    </submittedName>
</protein>
<feature type="signal peptide" evidence="3">
    <location>
        <begin position="1"/>
        <end position="24"/>
    </location>
</feature>
<reference evidence="5" key="1">
    <citation type="submission" date="2016-11" db="EMBL/GenBank/DDBJ databases">
        <authorList>
            <person name="Varghese N."/>
            <person name="Submissions S."/>
        </authorList>
    </citation>
    <scope>NUCLEOTIDE SEQUENCE [LARGE SCALE GENOMIC DNA]</scope>
    <source>
        <strain evidence="5">DSM 16579</strain>
    </source>
</reference>
<evidence type="ECO:0000256" key="2">
    <source>
        <dbReference type="ARBA" id="ARBA00022803"/>
    </source>
</evidence>
<keyword evidence="1" id="KW-0677">Repeat</keyword>
<dbReference type="SMART" id="SM00028">
    <property type="entry name" value="TPR"/>
    <property type="match status" value="6"/>
</dbReference>
<dbReference type="RefSeq" id="WP_072841876.1">
    <property type="nucleotide sequence ID" value="NZ_FQVF01000025.1"/>
</dbReference>
<gene>
    <name evidence="4" type="ORF">SAMN02745753_04254</name>
</gene>
<dbReference type="Gene3D" id="1.25.40.10">
    <property type="entry name" value="Tetratricopeptide repeat domain"/>
    <property type="match status" value="3"/>
</dbReference>
<keyword evidence="3" id="KW-0732">Signal</keyword>